<dbReference type="GO" id="GO:0005634">
    <property type="term" value="C:nucleus"/>
    <property type="evidence" value="ECO:0007669"/>
    <property type="project" value="UniProtKB-SubCell"/>
</dbReference>
<dbReference type="SUPFAM" id="SSF46689">
    <property type="entry name" value="Homeodomain-like"/>
    <property type="match status" value="1"/>
</dbReference>
<dbReference type="PANTHER" id="PTHR45793">
    <property type="entry name" value="HOMEOBOX PROTEIN"/>
    <property type="match status" value="1"/>
</dbReference>
<feature type="domain" description="Homeobox" evidence="9">
    <location>
        <begin position="19"/>
        <end position="71"/>
    </location>
</feature>
<feature type="DNA-binding region" description="Homeobox" evidence="6">
    <location>
        <begin position="21"/>
        <end position="72"/>
    </location>
</feature>
<keyword evidence="4 6" id="KW-0371">Homeobox</keyword>
<evidence type="ECO:0000259" key="9">
    <source>
        <dbReference type="PROSITE" id="PS50071"/>
    </source>
</evidence>
<dbReference type="PROSITE" id="PS50071">
    <property type="entry name" value="HOMEOBOX_2"/>
    <property type="match status" value="1"/>
</dbReference>
<name>A0A7R9EK68_9NEOP</name>
<dbReference type="InterPro" id="IPR001356">
    <property type="entry name" value="HD"/>
</dbReference>
<dbReference type="GO" id="GO:0000981">
    <property type="term" value="F:DNA-binding transcription factor activity, RNA polymerase II-specific"/>
    <property type="evidence" value="ECO:0007669"/>
    <property type="project" value="TreeGrafter"/>
</dbReference>
<dbReference type="EMBL" id="OB797682">
    <property type="protein sequence ID" value="CAD7434498.1"/>
    <property type="molecule type" value="Genomic_DNA"/>
</dbReference>
<dbReference type="CDD" id="cd00086">
    <property type="entry name" value="homeodomain"/>
    <property type="match status" value="1"/>
</dbReference>
<keyword evidence="5 6" id="KW-0539">Nucleus</keyword>
<accession>A0A7R9EK68</accession>
<evidence type="ECO:0000313" key="10">
    <source>
        <dbReference type="EMBL" id="CAD7434498.1"/>
    </source>
</evidence>
<evidence type="ECO:0000256" key="6">
    <source>
        <dbReference type="PROSITE-ProRule" id="PRU00108"/>
    </source>
</evidence>
<evidence type="ECO:0000256" key="4">
    <source>
        <dbReference type="ARBA" id="ARBA00023155"/>
    </source>
</evidence>
<dbReference type="InterPro" id="IPR009057">
    <property type="entry name" value="Homeodomain-like_sf"/>
</dbReference>
<evidence type="ECO:0000256" key="2">
    <source>
        <dbReference type="ARBA" id="ARBA00022473"/>
    </source>
</evidence>
<evidence type="ECO:0000256" key="5">
    <source>
        <dbReference type="ARBA" id="ARBA00023242"/>
    </source>
</evidence>
<sequence>MPTMDSLHSSMGYPPGNPRKQRRERTTFTRAQLDILESLFGKTRYPDIFMREEVALKINLPESRVQGKYNNVSSPPSSETGVNVTALSRVILIHGTFTGRAQSFVNIECSRVQTSVKTATPSLPPYLQNSLSKHGVCIREHPLKMSFYLSEMLQLSYPLNKDFQEGSQQLVARIHPKISCPFGVGDRNYTKDIRLDKKTSVHFFQSP</sequence>
<organism evidence="10">
    <name type="scientific">Timema monikensis</name>
    <dbReference type="NCBI Taxonomy" id="170555"/>
    <lineage>
        <taxon>Eukaryota</taxon>
        <taxon>Metazoa</taxon>
        <taxon>Ecdysozoa</taxon>
        <taxon>Arthropoda</taxon>
        <taxon>Hexapoda</taxon>
        <taxon>Insecta</taxon>
        <taxon>Pterygota</taxon>
        <taxon>Neoptera</taxon>
        <taxon>Polyneoptera</taxon>
        <taxon>Phasmatodea</taxon>
        <taxon>Timematodea</taxon>
        <taxon>Timematoidea</taxon>
        <taxon>Timematidae</taxon>
        <taxon>Timema</taxon>
    </lineage>
</organism>
<keyword evidence="2" id="KW-0217">Developmental protein</keyword>
<comment type="subcellular location">
    <subcellularLocation>
        <location evidence="1 6 7">Nucleus</location>
    </subcellularLocation>
</comment>
<evidence type="ECO:0000256" key="3">
    <source>
        <dbReference type="ARBA" id="ARBA00023125"/>
    </source>
</evidence>
<dbReference type="GO" id="GO:0000978">
    <property type="term" value="F:RNA polymerase II cis-regulatory region sequence-specific DNA binding"/>
    <property type="evidence" value="ECO:0007669"/>
    <property type="project" value="TreeGrafter"/>
</dbReference>
<gene>
    <name evidence="10" type="ORF">TMSB3V08_LOCUS11149</name>
</gene>
<dbReference type="PANTHER" id="PTHR45793:SF5">
    <property type="entry name" value="HOMEOTIC PROTEIN OCELLILESS"/>
    <property type="match status" value="1"/>
</dbReference>
<proteinExistence type="predicted"/>
<evidence type="ECO:0000256" key="1">
    <source>
        <dbReference type="ARBA" id="ARBA00004123"/>
    </source>
</evidence>
<feature type="region of interest" description="Disordered" evidence="8">
    <location>
        <begin position="1"/>
        <end position="25"/>
    </location>
</feature>
<dbReference type="Gene3D" id="1.10.10.60">
    <property type="entry name" value="Homeodomain-like"/>
    <property type="match status" value="1"/>
</dbReference>
<dbReference type="SMART" id="SM00389">
    <property type="entry name" value="HOX"/>
    <property type="match status" value="1"/>
</dbReference>
<evidence type="ECO:0000256" key="8">
    <source>
        <dbReference type="SAM" id="MobiDB-lite"/>
    </source>
</evidence>
<dbReference type="AlphaFoldDB" id="A0A7R9EK68"/>
<protein>
    <recommendedName>
        <fullName evidence="9">Homeobox domain-containing protein</fullName>
    </recommendedName>
</protein>
<reference evidence="10" key="1">
    <citation type="submission" date="2020-11" db="EMBL/GenBank/DDBJ databases">
        <authorList>
            <person name="Tran Van P."/>
        </authorList>
    </citation>
    <scope>NUCLEOTIDE SEQUENCE</scope>
</reference>
<keyword evidence="3 6" id="KW-0238">DNA-binding</keyword>
<dbReference type="Pfam" id="PF00046">
    <property type="entry name" value="Homeodomain"/>
    <property type="match status" value="1"/>
</dbReference>
<evidence type="ECO:0000256" key="7">
    <source>
        <dbReference type="RuleBase" id="RU000682"/>
    </source>
</evidence>